<feature type="region of interest" description="Disordered" evidence="1">
    <location>
        <begin position="56"/>
        <end position="87"/>
    </location>
</feature>
<dbReference type="Proteomes" id="UP001140949">
    <property type="component" value="Unassembled WGS sequence"/>
</dbReference>
<evidence type="ECO:0000256" key="1">
    <source>
        <dbReference type="SAM" id="MobiDB-lite"/>
    </source>
</evidence>
<sequence length="161" mass="17945">MVLGRDGKGYVHGMGQGVSKTEIRASAASREIARREKQKNDAMLNRIENLEETVASLQTVGSNTSRSSQSSSQFHAPSPSEGHDHSTLPIKTCLLKNFRKKAVAIGRVNTDAPCNDEAYNIIVDDVFYGNEMLFDRDGKFDDITVGEMINWPKYSVQFVRF</sequence>
<evidence type="ECO:0000313" key="2">
    <source>
        <dbReference type="EMBL" id="KAJ6846426.1"/>
    </source>
</evidence>
<feature type="compositionally biased region" description="Basic and acidic residues" evidence="1">
    <location>
        <begin position="31"/>
        <end position="40"/>
    </location>
</feature>
<protein>
    <submittedName>
        <fullName evidence="2">Uncharacterized protein</fullName>
    </submittedName>
</protein>
<dbReference type="AlphaFoldDB" id="A0AAX6HZF0"/>
<comment type="caution">
    <text evidence="2">The sequence shown here is derived from an EMBL/GenBank/DDBJ whole genome shotgun (WGS) entry which is preliminary data.</text>
</comment>
<keyword evidence="3" id="KW-1185">Reference proteome</keyword>
<name>A0AAX6HZF0_IRIPA</name>
<proteinExistence type="predicted"/>
<gene>
    <name evidence="2" type="ORF">M6B38_280785</name>
</gene>
<reference evidence="2" key="1">
    <citation type="journal article" date="2023" name="GigaByte">
        <title>Genome assembly of the bearded iris, Iris pallida Lam.</title>
        <authorList>
            <person name="Bruccoleri R.E."/>
            <person name="Oakeley E.J."/>
            <person name="Faust A.M.E."/>
            <person name="Altorfer M."/>
            <person name="Dessus-Babus S."/>
            <person name="Burckhardt D."/>
            <person name="Oertli M."/>
            <person name="Naumann U."/>
            <person name="Petersen F."/>
            <person name="Wong J."/>
        </authorList>
    </citation>
    <scope>NUCLEOTIDE SEQUENCE</scope>
    <source>
        <strain evidence="2">GSM-AAB239-AS_SAM_17_03QT</strain>
    </source>
</reference>
<dbReference type="EMBL" id="JANAVB010005598">
    <property type="protein sequence ID" value="KAJ6846426.1"/>
    <property type="molecule type" value="Genomic_DNA"/>
</dbReference>
<organism evidence="2 3">
    <name type="scientific">Iris pallida</name>
    <name type="common">Sweet iris</name>
    <dbReference type="NCBI Taxonomy" id="29817"/>
    <lineage>
        <taxon>Eukaryota</taxon>
        <taxon>Viridiplantae</taxon>
        <taxon>Streptophyta</taxon>
        <taxon>Embryophyta</taxon>
        <taxon>Tracheophyta</taxon>
        <taxon>Spermatophyta</taxon>
        <taxon>Magnoliopsida</taxon>
        <taxon>Liliopsida</taxon>
        <taxon>Asparagales</taxon>
        <taxon>Iridaceae</taxon>
        <taxon>Iridoideae</taxon>
        <taxon>Irideae</taxon>
        <taxon>Iris</taxon>
    </lineage>
</organism>
<accession>A0AAX6HZF0</accession>
<evidence type="ECO:0000313" key="3">
    <source>
        <dbReference type="Proteomes" id="UP001140949"/>
    </source>
</evidence>
<feature type="compositionally biased region" description="Low complexity" evidence="1">
    <location>
        <begin position="62"/>
        <end position="80"/>
    </location>
</feature>
<reference evidence="2" key="2">
    <citation type="submission" date="2023-04" db="EMBL/GenBank/DDBJ databases">
        <authorList>
            <person name="Bruccoleri R.E."/>
            <person name="Oakeley E.J."/>
            <person name="Faust A.-M."/>
            <person name="Dessus-Babus S."/>
            <person name="Altorfer M."/>
            <person name="Burckhardt D."/>
            <person name="Oertli M."/>
            <person name="Naumann U."/>
            <person name="Petersen F."/>
            <person name="Wong J."/>
        </authorList>
    </citation>
    <scope>NUCLEOTIDE SEQUENCE</scope>
    <source>
        <strain evidence="2">GSM-AAB239-AS_SAM_17_03QT</strain>
        <tissue evidence="2">Leaf</tissue>
    </source>
</reference>
<feature type="region of interest" description="Disordered" evidence="1">
    <location>
        <begin position="22"/>
        <end position="41"/>
    </location>
</feature>